<comment type="caution">
    <text evidence="1">The sequence shown here is derived from an EMBL/GenBank/DDBJ whole genome shotgun (WGS) entry which is preliminary data.</text>
</comment>
<name>A0ABW4DHW7_9BACL</name>
<dbReference type="Proteomes" id="UP001597340">
    <property type="component" value="Unassembled WGS sequence"/>
</dbReference>
<keyword evidence="2" id="KW-1185">Reference proteome</keyword>
<protein>
    <submittedName>
        <fullName evidence="1">Uncharacterized protein</fullName>
    </submittedName>
</protein>
<evidence type="ECO:0000313" key="2">
    <source>
        <dbReference type="Proteomes" id="UP001597340"/>
    </source>
</evidence>
<dbReference type="EMBL" id="JBHTNZ010000125">
    <property type="protein sequence ID" value="MFD1464287.1"/>
    <property type="molecule type" value="Genomic_DNA"/>
</dbReference>
<evidence type="ECO:0000313" key="1">
    <source>
        <dbReference type="EMBL" id="MFD1464287.1"/>
    </source>
</evidence>
<gene>
    <name evidence="1" type="ORF">ACFQ5D_23925</name>
</gene>
<feature type="non-terminal residue" evidence="1">
    <location>
        <position position="1"/>
    </location>
</feature>
<sequence length="125" mass="13697">LLLAVLISLLLNGCVEKQTNEKQHTIEPMKPGAQVIEHKAVTELDYGPYAGHGTWGGDVKSIYDKLSNKESDNYDFYLSSISKSTAQNIASAEGIKLPAVTFKALQNAQDSHGKANYEWTVTGER</sequence>
<proteinExistence type="predicted"/>
<accession>A0ABW4DHW7</accession>
<organism evidence="1 2">
    <name type="scientific">Paenibacillus farraposensis</name>
    <dbReference type="NCBI Taxonomy" id="2807095"/>
    <lineage>
        <taxon>Bacteria</taxon>
        <taxon>Bacillati</taxon>
        <taxon>Bacillota</taxon>
        <taxon>Bacilli</taxon>
        <taxon>Bacillales</taxon>
        <taxon>Paenibacillaceae</taxon>
        <taxon>Paenibacillus</taxon>
    </lineage>
</organism>
<reference evidence="2" key="1">
    <citation type="journal article" date="2019" name="Int. J. Syst. Evol. Microbiol.">
        <title>The Global Catalogue of Microorganisms (GCM) 10K type strain sequencing project: providing services to taxonomists for standard genome sequencing and annotation.</title>
        <authorList>
            <consortium name="The Broad Institute Genomics Platform"/>
            <consortium name="The Broad Institute Genome Sequencing Center for Infectious Disease"/>
            <person name="Wu L."/>
            <person name="Ma J."/>
        </authorList>
    </citation>
    <scope>NUCLEOTIDE SEQUENCE [LARGE SCALE GENOMIC DNA]</scope>
    <source>
        <strain evidence="2">CCM 9147</strain>
    </source>
</reference>